<dbReference type="Proteomes" id="UP001152797">
    <property type="component" value="Unassembled WGS sequence"/>
</dbReference>
<evidence type="ECO:0000313" key="4">
    <source>
        <dbReference type="EMBL" id="CAI4004542.1"/>
    </source>
</evidence>
<sequence>MGGLSPLEEHAVCELSDLIEIRHSGSVPPLAEGRPDLSVTPGGPIFLEYLITFKACPREFKEERMRIGARPAAAPRRLRRPAAAVIPEPAVPGGRRVRRRPAAGEGGGALDVPGEAVEPAEVVLEKFQRGEEVEGVRLAPGVLGRGEWLVANKGSYYQQPTSFAFKVEREELEGGEREVAGILTGTESEPLLRFGSGEKPCRIQVHLCGRQCQQLRHNPNLLHTRFLRRLAPEAPKTWEANLIEESETAILQSEAEALRKRKEEAEKKEIRKRSSPTSPGRKKKKKRKKKKESRRLEAGELRAPGKPKLGGKTVAKKATDALFQGTGLDPSWKNRKKILKLVKKKLKKTRESSSSSASSTSTTSSGSGGEDVLEDRSKLHRIAAIAPGVLAAQGICNMKEFLTQVAGTGWEEDRQSLPPLLGLYHRTYMVGRLSGGVSREFSTLCWIGDLLLQGRASEAMDALVQRLKSLELTAGGTNWATSQKLELVPPPTASIGGRSEIQVARKEARLDQQVLPSAPAFEKGRTKGKEKGKDKTKDKGKGKSKEGDPKKPVACVLPKRVEACGSPEVLPRREAAEDQNEDKRDFLRSAAKKKKVAEMRRGSCHYFGHYGMYRWQKLAFFFGSGVACPRLLNIKGDEVLTAQQMRWENVSPALPKEVGSVDLESVLEFGSRHYTQNFEEYLLAEEDQFPVKPPKVMVPPEDWFLFCDQLLKLGVFSRVHEDDLHVVKGQKVLNGLFGVSKHEFVGDVEIMRIIMNMIPVNNICRGIEGDISTLPSWAGMSPLHLQPHEQLLVSSEDVRAFFYIFKVPSAWHRFLAFNRPLPSELCGNKPGRWYPCSAVLPMGFKNSVSLAQAVHRFVVNRAIRGVPGQGSQGEVRKDKPFPRANPIHRIYLDNFDELERVSKDMAALITGRVSPLTQSLQETYASLGIPRHPKKGVARQPVAEVQGAIVDGRVGLAYPKPEKVLRYLRLAQLLLIAGEGSQKQLQVVGGGFVYIAMFRRPLLGGLNHIWQFIVDCEGHPPWQKFKLSWDVKHEMARFIGLVPLGYMNFRCQLSGVVTASDASEGGGGVTATTGLTPMGVVASTCGVRGDLLEPSDITGVLTIGLFDGIGALRVAADALGWNVLGHISIEKNKAAARVVESQFPNTVVVENVEDVDRETVKGWAQQFSQAAVVVVGGGPPCQGVSGLNAARKGALRDERSCLFVHVARVRSLVQECFPWAQVKGLMENVASMDLSDQDLMSESFEAQPWYIDAGGMSLAHRPRLYWIDWELLPHQQVVYGRTPVGRSSVELKVEVDPAQYLTPGWRKCGDGKFPTFTTSRPRGKPGYKPAGLHQCTDEEKAMWEKDEFRFPPYQYRMVHCVENKKGDKRLPNVQEREVIMGFPKDYTVNCLPKGEQGSQLHVDTRLTLVGNSWNVSVIAWLLSQLGNVLGLNSTMSPEEIVQRTAPGCTAHLQTFLRRPPMQNARGKPDNSKKTLELVTKLCTMVSLKGEDLLLQPASEDVTRYHRLRMSIPAKLWSWQTVASWKWTGDREHINSLELRAVLTSLRWRLERHKKVQIKFVHLLDSLVGMHALSRGRSSSRRLRRTILRINALLLATRSQGVWAYVHTKQNPADAPSRRPLKRKWRACQNGI</sequence>
<dbReference type="InterPro" id="IPR001525">
    <property type="entry name" value="C5_MeTfrase"/>
</dbReference>
<gene>
    <name evidence="4" type="ORF">C1SCF055_LOCUS30324</name>
</gene>
<proteinExistence type="predicted"/>
<dbReference type="Pfam" id="PF00145">
    <property type="entry name" value="DNA_methylase"/>
    <property type="match status" value="1"/>
</dbReference>
<keyword evidence="2" id="KW-0808">Transferase</keyword>
<feature type="compositionally biased region" description="Low complexity" evidence="3">
    <location>
        <begin position="352"/>
        <end position="365"/>
    </location>
</feature>
<dbReference type="GO" id="GO:0032259">
    <property type="term" value="P:methylation"/>
    <property type="evidence" value="ECO:0007669"/>
    <property type="project" value="UniProtKB-KW"/>
</dbReference>
<comment type="caution">
    <text evidence="4">The sequence shown here is derived from an EMBL/GenBank/DDBJ whole genome shotgun (WGS) entry which is preliminary data.</text>
</comment>
<dbReference type="OrthoDB" id="641149at2759"/>
<keyword evidence="6" id="KW-1185">Reference proteome</keyword>
<organism evidence="4">
    <name type="scientific">Cladocopium goreaui</name>
    <dbReference type="NCBI Taxonomy" id="2562237"/>
    <lineage>
        <taxon>Eukaryota</taxon>
        <taxon>Sar</taxon>
        <taxon>Alveolata</taxon>
        <taxon>Dinophyceae</taxon>
        <taxon>Suessiales</taxon>
        <taxon>Symbiodiniaceae</taxon>
        <taxon>Cladocopium</taxon>
    </lineage>
</organism>
<dbReference type="GO" id="GO:0008168">
    <property type="term" value="F:methyltransferase activity"/>
    <property type="evidence" value="ECO:0007669"/>
    <property type="project" value="UniProtKB-KW"/>
</dbReference>
<dbReference type="EMBL" id="CAMXCT010003446">
    <property type="protein sequence ID" value="CAI4004542.1"/>
    <property type="molecule type" value="Genomic_DNA"/>
</dbReference>
<accession>A0A9P1GBT5</accession>
<protein>
    <submittedName>
        <fullName evidence="5">DNA (Cytosine-5)-methyltransferase 3A (Dnmt3a) (Cysteine methyltransferase DNMT3A)</fullName>
    </submittedName>
</protein>
<name>A0A9P1GBT5_9DINO</name>
<evidence type="ECO:0000256" key="3">
    <source>
        <dbReference type="SAM" id="MobiDB-lite"/>
    </source>
</evidence>
<keyword evidence="1" id="KW-0489">Methyltransferase</keyword>
<feature type="region of interest" description="Disordered" evidence="3">
    <location>
        <begin position="512"/>
        <end position="552"/>
    </location>
</feature>
<reference evidence="5 6" key="2">
    <citation type="submission" date="2024-05" db="EMBL/GenBank/DDBJ databases">
        <authorList>
            <person name="Chen Y."/>
            <person name="Shah S."/>
            <person name="Dougan E. K."/>
            <person name="Thang M."/>
            <person name="Chan C."/>
        </authorList>
    </citation>
    <scope>NUCLEOTIDE SEQUENCE [LARGE SCALE GENOMIC DNA]</scope>
</reference>
<dbReference type="InterPro" id="IPR029063">
    <property type="entry name" value="SAM-dependent_MTases_sf"/>
</dbReference>
<evidence type="ECO:0000313" key="6">
    <source>
        <dbReference type="Proteomes" id="UP001152797"/>
    </source>
</evidence>
<dbReference type="SUPFAM" id="SSF53335">
    <property type="entry name" value="S-adenosyl-L-methionine-dependent methyltransferases"/>
    <property type="match status" value="1"/>
</dbReference>
<feature type="compositionally biased region" description="Basic and acidic residues" evidence="3">
    <location>
        <begin position="522"/>
        <end position="551"/>
    </location>
</feature>
<dbReference type="EMBL" id="CAMXCT020003446">
    <property type="protein sequence ID" value="CAL1157917.1"/>
    <property type="molecule type" value="Genomic_DNA"/>
</dbReference>
<evidence type="ECO:0000256" key="2">
    <source>
        <dbReference type="ARBA" id="ARBA00022679"/>
    </source>
</evidence>
<dbReference type="EMBL" id="CAMXCT030003446">
    <property type="protein sequence ID" value="CAL4791854.1"/>
    <property type="molecule type" value="Genomic_DNA"/>
</dbReference>
<reference evidence="4" key="1">
    <citation type="submission" date="2022-10" db="EMBL/GenBank/DDBJ databases">
        <authorList>
            <person name="Chen Y."/>
            <person name="Dougan E. K."/>
            <person name="Chan C."/>
            <person name="Rhodes N."/>
            <person name="Thang M."/>
        </authorList>
    </citation>
    <scope>NUCLEOTIDE SEQUENCE</scope>
</reference>
<feature type="region of interest" description="Disordered" evidence="3">
    <location>
        <begin position="262"/>
        <end position="314"/>
    </location>
</feature>
<dbReference type="Gene3D" id="3.40.50.150">
    <property type="entry name" value="Vaccinia Virus protein VP39"/>
    <property type="match status" value="1"/>
</dbReference>
<feature type="region of interest" description="Disordered" evidence="3">
    <location>
        <begin position="92"/>
        <end position="112"/>
    </location>
</feature>
<evidence type="ECO:0000313" key="5">
    <source>
        <dbReference type="EMBL" id="CAL4791854.1"/>
    </source>
</evidence>
<evidence type="ECO:0000256" key="1">
    <source>
        <dbReference type="ARBA" id="ARBA00022603"/>
    </source>
</evidence>
<feature type="region of interest" description="Disordered" evidence="3">
    <location>
        <begin position="349"/>
        <end position="372"/>
    </location>
</feature>
<feature type="compositionally biased region" description="Basic residues" evidence="3">
    <location>
        <begin position="270"/>
        <end position="293"/>
    </location>
</feature>